<dbReference type="OrthoDB" id="5653740at2"/>
<reference evidence="2 3" key="1">
    <citation type="submission" date="2015-11" db="EMBL/GenBank/DDBJ databases">
        <title>Genomic analysis of 38 Legionella species identifies large and diverse effector repertoires.</title>
        <authorList>
            <person name="Burstein D."/>
            <person name="Amaro F."/>
            <person name="Zusman T."/>
            <person name="Lifshitz Z."/>
            <person name="Cohen O."/>
            <person name="Gilbert J.A."/>
            <person name="Pupko T."/>
            <person name="Shuman H.A."/>
            <person name="Segal G."/>
        </authorList>
    </citation>
    <scope>NUCLEOTIDE SEQUENCE [LARGE SCALE GENOMIC DNA]</scope>
    <source>
        <strain evidence="2 3">BL-540</strain>
    </source>
</reference>
<dbReference type="InterPro" id="IPR007825">
    <property type="entry name" value="Major_OMP_Legionella"/>
</dbReference>
<evidence type="ECO:0000313" key="2">
    <source>
        <dbReference type="EMBL" id="KTD18016.1"/>
    </source>
</evidence>
<keyword evidence="3" id="KW-1185">Reference proteome</keyword>
<dbReference type="Proteomes" id="UP000055035">
    <property type="component" value="Unassembled WGS sequence"/>
</dbReference>
<dbReference type="EMBL" id="LNYJ01000011">
    <property type="protein sequence ID" value="KTD18016.1"/>
    <property type="molecule type" value="Genomic_DNA"/>
</dbReference>
<evidence type="ECO:0000256" key="1">
    <source>
        <dbReference type="SAM" id="SignalP"/>
    </source>
</evidence>
<feature type="chain" id="PRO_5006914686" evidence="1">
    <location>
        <begin position="20"/>
        <end position="312"/>
    </location>
</feature>
<evidence type="ECO:0000313" key="3">
    <source>
        <dbReference type="Proteomes" id="UP000055035"/>
    </source>
</evidence>
<dbReference type="AlphaFoldDB" id="A0A0W0VD33"/>
<gene>
    <name evidence="2" type="ORF">Ljor_2322</name>
</gene>
<feature type="signal peptide" evidence="1">
    <location>
        <begin position="1"/>
        <end position="19"/>
    </location>
</feature>
<keyword evidence="1" id="KW-0732">Signal</keyword>
<dbReference type="STRING" id="456.Ljor_2322"/>
<comment type="caution">
    <text evidence="2">The sequence shown here is derived from an EMBL/GenBank/DDBJ whole genome shotgun (WGS) entry which is preliminary data.</text>
</comment>
<dbReference type="PATRIC" id="fig|456.5.peg.2501"/>
<proteinExistence type="predicted"/>
<protein>
    <submittedName>
        <fullName evidence="2">Outer membrane protein</fullName>
    </submittedName>
</protein>
<sequence>MLKKTTLAILALGSSAVFAGTMGPVCTPDNVTVPCEMRQWDIGIQALYLKPVFSTHRGYETTASLGFRELEEEWDWGYRLEGSYHFNTGNDITMSWTHFSNEPSSSGYAGATPFLPVLVPFTVTQDDRFDQVNLTMGQHVDMGLFKDAHFYAGLQYARIRIDTQYNYLTTIPFVAPDGFVQNRNTDFNGVGPVVGVDYAYNLAYGFSITADAEASLLYGTSRLNNNLVLAPSGLVPLSQYASKKSVVPGLEGKLGLKYSQEFAQGVLNIEGGYQALDYLDALQVTDIVCGCLKNSDFGLFGPYFGVKWVGNV</sequence>
<dbReference type="RefSeq" id="WP_058471715.1">
    <property type="nucleotide sequence ID" value="NZ_CAAAIC010000001.1"/>
</dbReference>
<name>A0A0W0VD33_9GAMM</name>
<dbReference type="Pfam" id="PF05150">
    <property type="entry name" value="Legionella_OMP"/>
    <property type="match status" value="1"/>
</dbReference>
<organism evidence="2 3">
    <name type="scientific">Legionella jordanis</name>
    <dbReference type="NCBI Taxonomy" id="456"/>
    <lineage>
        <taxon>Bacteria</taxon>
        <taxon>Pseudomonadati</taxon>
        <taxon>Pseudomonadota</taxon>
        <taxon>Gammaproteobacteria</taxon>
        <taxon>Legionellales</taxon>
        <taxon>Legionellaceae</taxon>
        <taxon>Legionella</taxon>
    </lineage>
</organism>
<accession>A0A0W0VD33</accession>